<dbReference type="Gene3D" id="1.20.1600.10">
    <property type="entry name" value="Outer membrane efflux proteins (OEP)"/>
    <property type="match status" value="1"/>
</dbReference>
<sequence length="497" mass="54055">MNWRVLTATALSVGLSACISVRDYDGPPADPIDDGAVFARADTDRYAAEEPVIEWWRELGEDDLNTLIAETFANNLNRAEAEANLRASRAVLRLQKRNFLPNGDFSASAQRQGISENAQAFPGFGSIPDFDLYDVGFDAAWEIDLFGRLAGQRDAAAADLQADIATRDDLLVSLAAETASTYVTLRGAQEQLAVAERNAENQRATYDLTEVLREGGRGTKLDTERARAQLDLTLATIPPLRALIDQSIFRLSVLTGRQPTALLNQLIESEDLPSMPALVAVGDASKLLRRRPDIRRAERELASASELVGVAAADFFPTVSITGSVGLSAQSVGDLPESNSLAFGVGPQLIWNILDFGRIRARVDQADELSVAAAARYQQTVLLALEETESALSSYTNELEREVLLRDSAEASQEAARLARLRYQNGVDDFLQVLDSERVALENETQHVVSRTQTFISLIAIYKALGGGWQTAGPMNESAVPAGMRERNEDSAADLDE</sequence>
<evidence type="ECO:0000256" key="3">
    <source>
        <dbReference type="SAM" id="MobiDB-lite"/>
    </source>
</evidence>
<reference evidence="4 5" key="1">
    <citation type="submission" date="2020-09" db="EMBL/GenBank/DDBJ databases">
        <authorList>
            <person name="Yoon J.-W."/>
        </authorList>
    </citation>
    <scope>NUCLEOTIDE SEQUENCE [LARGE SCALE GENOMIC DNA]</scope>
    <source>
        <strain evidence="4 5">KMU-140</strain>
    </source>
</reference>
<keyword evidence="2" id="KW-0812">Transmembrane</keyword>
<evidence type="ECO:0000313" key="5">
    <source>
        <dbReference type="Proteomes" id="UP000635384"/>
    </source>
</evidence>
<keyword evidence="5" id="KW-1185">Reference proteome</keyword>
<keyword evidence="2" id="KW-0564">Palmitate</keyword>
<dbReference type="InterPro" id="IPR010131">
    <property type="entry name" value="MdtP/NodT-like"/>
</dbReference>
<dbReference type="PANTHER" id="PTHR30203:SF25">
    <property type="entry name" value="OUTER MEMBRANE PROTEIN-RELATED"/>
    <property type="match status" value="1"/>
</dbReference>
<comment type="subcellular location">
    <subcellularLocation>
        <location evidence="2">Cell membrane</location>
        <topology evidence="2">Lipid-anchor</topology>
    </subcellularLocation>
</comment>
<proteinExistence type="inferred from homology"/>
<dbReference type="Pfam" id="PF02321">
    <property type="entry name" value="OEP"/>
    <property type="match status" value="2"/>
</dbReference>
<dbReference type="InterPro" id="IPR003423">
    <property type="entry name" value="OMP_efflux"/>
</dbReference>
<dbReference type="PROSITE" id="PS51257">
    <property type="entry name" value="PROKAR_LIPOPROTEIN"/>
    <property type="match status" value="1"/>
</dbReference>
<dbReference type="NCBIfam" id="TIGR01845">
    <property type="entry name" value="outer_NodT"/>
    <property type="match status" value="1"/>
</dbReference>
<evidence type="ECO:0000256" key="1">
    <source>
        <dbReference type="ARBA" id="ARBA00007613"/>
    </source>
</evidence>
<dbReference type="RefSeq" id="WP_190788301.1">
    <property type="nucleotide sequence ID" value="NZ_JACXLC010000001.1"/>
</dbReference>
<keyword evidence="2" id="KW-0472">Membrane</keyword>
<evidence type="ECO:0000313" key="4">
    <source>
        <dbReference type="EMBL" id="MBD2842876.1"/>
    </source>
</evidence>
<dbReference type="SUPFAM" id="SSF56954">
    <property type="entry name" value="Outer membrane efflux proteins (OEP)"/>
    <property type="match status" value="1"/>
</dbReference>
<name>A0ABR8KXD6_9SPHN</name>
<organism evidence="4 5">
    <name type="scientific">Erythrobacter rubeus</name>
    <dbReference type="NCBI Taxonomy" id="2760803"/>
    <lineage>
        <taxon>Bacteria</taxon>
        <taxon>Pseudomonadati</taxon>
        <taxon>Pseudomonadota</taxon>
        <taxon>Alphaproteobacteria</taxon>
        <taxon>Sphingomonadales</taxon>
        <taxon>Erythrobacteraceae</taxon>
        <taxon>Erythrobacter/Porphyrobacter group</taxon>
        <taxon>Erythrobacter</taxon>
    </lineage>
</organism>
<accession>A0ABR8KXD6</accession>
<gene>
    <name evidence="4" type="ORF">IB285_11500</name>
</gene>
<keyword evidence="2" id="KW-1134">Transmembrane beta strand</keyword>
<dbReference type="Proteomes" id="UP000635384">
    <property type="component" value="Unassembled WGS sequence"/>
</dbReference>
<feature type="region of interest" description="Disordered" evidence="3">
    <location>
        <begin position="476"/>
        <end position="497"/>
    </location>
</feature>
<dbReference type="Gene3D" id="2.20.200.10">
    <property type="entry name" value="Outer membrane efflux proteins (OEP)"/>
    <property type="match status" value="1"/>
</dbReference>
<dbReference type="PANTHER" id="PTHR30203">
    <property type="entry name" value="OUTER MEMBRANE CATION EFFLUX PROTEIN"/>
    <property type="match status" value="1"/>
</dbReference>
<comment type="caution">
    <text evidence="4">The sequence shown here is derived from an EMBL/GenBank/DDBJ whole genome shotgun (WGS) entry which is preliminary data.</text>
</comment>
<protein>
    <submittedName>
        <fullName evidence="4">Efflux transporter outer membrane subunit</fullName>
    </submittedName>
</protein>
<keyword evidence="2" id="KW-0449">Lipoprotein</keyword>
<dbReference type="EMBL" id="JACXLC010000001">
    <property type="protein sequence ID" value="MBD2842876.1"/>
    <property type="molecule type" value="Genomic_DNA"/>
</dbReference>
<evidence type="ECO:0000256" key="2">
    <source>
        <dbReference type="RuleBase" id="RU362097"/>
    </source>
</evidence>
<comment type="similarity">
    <text evidence="1 2">Belongs to the outer membrane factor (OMF) (TC 1.B.17) family.</text>
</comment>